<reference evidence="1" key="1">
    <citation type="submission" date="2018-02" db="EMBL/GenBank/DDBJ databases">
        <title>Rhizophora mucronata_Transcriptome.</title>
        <authorList>
            <person name="Meera S.P."/>
            <person name="Sreeshan A."/>
            <person name="Augustine A."/>
        </authorList>
    </citation>
    <scope>NUCLEOTIDE SEQUENCE</scope>
    <source>
        <tissue evidence="1">Leaf</tissue>
    </source>
</reference>
<dbReference type="EMBL" id="GGEC01069216">
    <property type="protein sequence ID" value="MBX49700.1"/>
    <property type="molecule type" value="Transcribed_RNA"/>
</dbReference>
<proteinExistence type="predicted"/>
<protein>
    <submittedName>
        <fullName evidence="1">Uncharacterized protein</fullName>
    </submittedName>
</protein>
<organism evidence="1">
    <name type="scientific">Rhizophora mucronata</name>
    <name type="common">Asiatic mangrove</name>
    <dbReference type="NCBI Taxonomy" id="61149"/>
    <lineage>
        <taxon>Eukaryota</taxon>
        <taxon>Viridiplantae</taxon>
        <taxon>Streptophyta</taxon>
        <taxon>Embryophyta</taxon>
        <taxon>Tracheophyta</taxon>
        <taxon>Spermatophyta</taxon>
        <taxon>Magnoliopsida</taxon>
        <taxon>eudicotyledons</taxon>
        <taxon>Gunneridae</taxon>
        <taxon>Pentapetalae</taxon>
        <taxon>rosids</taxon>
        <taxon>fabids</taxon>
        <taxon>Malpighiales</taxon>
        <taxon>Rhizophoraceae</taxon>
        <taxon>Rhizophora</taxon>
    </lineage>
</organism>
<sequence>MQVPCHLPLIQFIKNAHQIKQPMYIQGLSYSNHKKSNHVGS</sequence>
<name>A0A2P2P4P6_RHIMU</name>
<evidence type="ECO:0000313" key="1">
    <source>
        <dbReference type="EMBL" id="MBX49700.1"/>
    </source>
</evidence>
<dbReference type="AlphaFoldDB" id="A0A2P2P4P6"/>
<accession>A0A2P2P4P6</accession>